<feature type="domain" description="M23ase beta-sheet core" evidence="2">
    <location>
        <begin position="159"/>
        <end position="254"/>
    </location>
</feature>
<evidence type="ECO:0000313" key="4">
    <source>
        <dbReference type="Proteomes" id="UP000182498"/>
    </source>
</evidence>
<dbReference type="Proteomes" id="UP000182498">
    <property type="component" value="Unassembled WGS sequence"/>
</dbReference>
<keyword evidence="1" id="KW-0812">Transmembrane</keyword>
<dbReference type="InterPro" id="IPR050570">
    <property type="entry name" value="Cell_wall_metabolism_enzyme"/>
</dbReference>
<reference evidence="4" key="1">
    <citation type="submission" date="2015-11" db="EMBL/GenBank/DDBJ databases">
        <authorList>
            <person name="Dugat-Bony E."/>
        </authorList>
    </citation>
    <scope>NUCLEOTIDE SEQUENCE [LARGE SCALE GENOMIC DNA]</scope>
    <source>
        <strain evidence="4">Mu292</strain>
    </source>
</reference>
<dbReference type="EMBL" id="FAUH01000001">
    <property type="protein sequence ID" value="CUU64702.1"/>
    <property type="molecule type" value="Genomic_DNA"/>
</dbReference>
<dbReference type="GO" id="GO:0004222">
    <property type="term" value="F:metalloendopeptidase activity"/>
    <property type="evidence" value="ECO:0007669"/>
    <property type="project" value="TreeGrafter"/>
</dbReference>
<protein>
    <submittedName>
        <fullName evidence="3">Peptidase family M23</fullName>
    </submittedName>
</protein>
<gene>
    <name evidence="3" type="ORF">CVAR292_00005</name>
</gene>
<dbReference type="SUPFAM" id="SSF51261">
    <property type="entry name" value="Duplicated hybrid motif"/>
    <property type="match status" value="1"/>
</dbReference>
<dbReference type="AlphaFoldDB" id="A0A0X8XVL3"/>
<organism evidence="3 4">
    <name type="scientific">Corynebacterium variabile</name>
    <dbReference type="NCBI Taxonomy" id="1727"/>
    <lineage>
        <taxon>Bacteria</taxon>
        <taxon>Bacillati</taxon>
        <taxon>Actinomycetota</taxon>
        <taxon>Actinomycetes</taxon>
        <taxon>Mycobacteriales</taxon>
        <taxon>Corynebacteriaceae</taxon>
        <taxon>Corynebacterium</taxon>
    </lineage>
</organism>
<dbReference type="PANTHER" id="PTHR21666">
    <property type="entry name" value="PEPTIDASE-RELATED"/>
    <property type="match status" value="1"/>
</dbReference>
<name>A0A0X8XVL3_9CORY</name>
<dbReference type="InterPro" id="IPR016047">
    <property type="entry name" value="M23ase_b-sheet_dom"/>
</dbReference>
<evidence type="ECO:0000256" key="1">
    <source>
        <dbReference type="SAM" id="Phobius"/>
    </source>
</evidence>
<keyword evidence="1" id="KW-1133">Transmembrane helix</keyword>
<keyword evidence="4" id="KW-1185">Reference proteome</keyword>
<sequence>MSDWNVTSPGWTALNDHMETLQTMTEAQRHTSHRKLDTSAKRRMAFAAVAVTGVATAGAAGAGAATVQSADRDDATVALASDSKVLAQGSSEAPAAESAAQILAAPQDLNFDNLNAQLTSALDFNAARIAQDLLNRTPQTVKPTDGTYTSGYAIRWGTMHKGIDLAAPLGTPIVAAQSGTIIDAGPASGFGNWVRIKHDDGTITVYGHMQTIDVTVGQQVSAGQKIAGVGNLGFSTGPHCHFEVYPDGVNSVDPQGWLAERGVQI</sequence>
<feature type="transmembrane region" description="Helical" evidence="1">
    <location>
        <begin position="44"/>
        <end position="65"/>
    </location>
</feature>
<keyword evidence="1" id="KW-0472">Membrane</keyword>
<dbReference type="Gene3D" id="2.70.70.10">
    <property type="entry name" value="Glucose Permease (Domain IIA)"/>
    <property type="match status" value="1"/>
</dbReference>
<proteinExistence type="predicted"/>
<dbReference type="CDD" id="cd12797">
    <property type="entry name" value="M23_peptidase"/>
    <property type="match status" value="1"/>
</dbReference>
<evidence type="ECO:0000259" key="2">
    <source>
        <dbReference type="Pfam" id="PF01551"/>
    </source>
</evidence>
<evidence type="ECO:0000313" key="3">
    <source>
        <dbReference type="EMBL" id="CUU64702.1"/>
    </source>
</evidence>
<dbReference type="PANTHER" id="PTHR21666:SF270">
    <property type="entry name" value="MUREIN HYDROLASE ACTIVATOR ENVC"/>
    <property type="match status" value="1"/>
</dbReference>
<accession>A0A0X8XVL3</accession>
<dbReference type="Pfam" id="PF01551">
    <property type="entry name" value="Peptidase_M23"/>
    <property type="match status" value="1"/>
</dbReference>
<dbReference type="InterPro" id="IPR011055">
    <property type="entry name" value="Dup_hybrid_motif"/>
</dbReference>